<accession>A0A6J5KSI1</accession>
<dbReference type="EMBL" id="LR796175">
    <property type="protein sequence ID" value="CAB4124013.1"/>
    <property type="molecule type" value="Genomic_DNA"/>
</dbReference>
<reference evidence="1" key="1">
    <citation type="submission" date="2020-04" db="EMBL/GenBank/DDBJ databases">
        <authorList>
            <person name="Chiriac C."/>
            <person name="Salcher M."/>
            <person name="Ghai R."/>
            <person name="Kavagutti S V."/>
        </authorList>
    </citation>
    <scope>NUCLEOTIDE SEQUENCE</scope>
</reference>
<name>A0A6J5KSI1_9CAUD</name>
<sequence length="78" mass="9018">MALLNERRYIIWNGDESSLEETNKRVDATLAEIPEKYHDDILSLSNLFMDLGAAHYRNQVRMMVNGEAFAFLIKGENK</sequence>
<protein>
    <submittedName>
        <fullName evidence="1">Uncharacterized protein</fullName>
    </submittedName>
</protein>
<gene>
    <name evidence="1" type="ORF">UFOVP45_98</name>
</gene>
<proteinExistence type="predicted"/>
<organism evidence="1">
    <name type="scientific">uncultured Caudovirales phage</name>
    <dbReference type="NCBI Taxonomy" id="2100421"/>
    <lineage>
        <taxon>Viruses</taxon>
        <taxon>Duplodnaviria</taxon>
        <taxon>Heunggongvirae</taxon>
        <taxon>Uroviricota</taxon>
        <taxon>Caudoviricetes</taxon>
        <taxon>Peduoviridae</taxon>
        <taxon>Maltschvirus</taxon>
        <taxon>Maltschvirus maltsch</taxon>
    </lineage>
</organism>
<evidence type="ECO:0000313" key="1">
    <source>
        <dbReference type="EMBL" id="CAB4124013.1"/>
    </source>
</evidence>